<comment type="caution">
    <text evidence="2">The sequence shown here is derived from an EMBL/GenBank/DDBJ whole genome shotgun (WGS) entry which is preliminary data.</text>
</comment>
<dbReference type="SUPFAM" id="SSF56112">
    <property type="entry name" value="Protein kinase-like (PK-like)"/>
    <property type="match status" value="1"/>
</dbReference>
<evidence type="ECO:0000313" key="2">
    <source>
        <dbReference type="EMBL" id="TDS75072.1"/>
    </source>
</evidence>
<organism evidence="2 3">
    <name type="scientific">Amnibacterium kyonggiense</name>
    <dbReference type="NCBI Taxonomy" id="595671"/>
    <lineage>
        <taxon>Bacteria</taxon>
        <taxon>Bacillati</taxon>
        <taxon>Actinomycetota</taxon>
        <taxon>Actinomycetes</taxon>
        <taxon>Micrococcales</taxon>
        <taxon>Microbacteriaceae</taxon>
        <taxon>Amnibacterium</taxon>
    </lineage>
</organism>
<dbReference type="Proteomes" id="UP000295344">
    <property type="component" value="Unassembled WGS sequence"/>
</dbReference>
<name>A0A4R7FJ02_9MICO</name>
<protein>
    <submittedName>
        <fullName evidence="2">Phosphotransferase family enzyme</fullName>
    </submittedName>
</protein>
<dbReference type="Pfam" id="PF01636">
    <property type="entry name" value="APH"/>
    <property type="match status" value="1"/>
</dbReference>
<dbReference type="RefSeq" id="WP_133767717.1">
    <property type="nucleotide sequence ID" value="NZ_BAAARP010000001.1"/>
</dbReference>
<dbReference type="AlphaFoldDB" id="A0A4R7FJ02"/>
<feature type="domain" description="Protein kinase" evidence="1">
    <location>
        <begin position="20"/>
        <end position="284"/>
    </location>
</feature>
<gene>
    <name evidence="2" type="ORF">CLV52_3599</name>
</gene>
<dbReference type="Gene3D" id="3.90.1200.10">
    <property type="match status" value="1"/>
</dbReference>
<reference evidence="2 3" key="1">
    <citation type="submission" date="2019-03" db="EMBL/GenBank/DDBJ databases">
        <title>Genomic Encyclopedia of Archaeal and Bacterial Type Strains, Phase II (KMG-II): from individual species to whole genera.</title>
        <authorList>
            <person name="Goeker M."/>
        </authorList>
    </citation>
    <scope>NUCLEOTIDE SEQUENCE [LARGE SCALE GENOMIC DNA]</scope>
    <source>
        <strain evidence="2 3">DSM 24782</strain>
    </source>
</reference>
<dbReference type="OrthoDB" id="21342at2"/>
<dbReference type="InterPro" id="IPR011009">
    <property type="entry name" value="Kinase-like_dom_sf"/>
</dbReference>
<dbReference type="GO" id="GO:0005524">
    <property type="term" value="F:ATP binding"/>
    <property type="evidence" value="ECO:0007669"/>
    <property type="project" value="InterPro"/>
</dbReference>
<keyword evidence="2" id="KW-0808">Transferase</keyword>
<accession>A0A4R7FJ02</accession>
<dbReference type="EMBL" id="SOAM01000004">
    <property type="protein sequence ID" value="TDS75072.1"/>
    <property type="molecule type" value="Genomic_DNA"/>
</dbReference>
<dbReference type="InterPro" id="IPR000719">
    <property type="entry name" value="Prot_kinase_dom"/>
</dbReference>
<evidence type="ECO:0000313" key="3">
    <source>
        <dbReference type="Proteomes" id="UP000295344"/>
    </source>
</evidence>
<dbReference type="PROSITE" id="PS50011">
    <property type="entry name" value="PROTEIN_KINASE_DOM"/>
    <property type="match status" value="1"/>
</dbReference>
<sequence>MHDGGSGLSPEQRRILAEWFPRHRVLADHSWGLVGTFVLEVDTGSGRVIVKAGDEHDHHLGREVRAHREWLTPWTSIGRAPALLRADERARIIATRYLPGRLVQGAPEELEPDVFRQAGALLALLHGQRTVIDHDYARILRDEVLSRFEQPHRMSAATVRAARAEVEAWSTDPVEVVPTHGDWQPRNWLLHEGEVAVIDFGRAELRPALSDLVRLESRSFRHAPALEAAFLEGYGADPRDSPWWRRERLRAAIGTAVWALAVGDAEFEAEGRREAAALLGTSEA</sequence>
<proteinExistence type="predicted"/>
<dbReference type="InterPro" id="IPR002575">
    <property type="entry name" value="Aminoglycoside_PTrfase"/>
</dbReference>
<evidence type="ECO:0000259" key="1">
    <source>
        <dbReference type="PROSITE" id="PS50011"/>
    </source>
</evidence>
<keyword evidence="3" id="KW-1185">Reference proteome</keyword>
<dbReference type="GO" id="GO:0004672">
    <property type="term" value="F:protein kinase activity"/>
    <property type="evidence" value="ECO:0007669"/>
    <property type="project" value="InterPro"/>
</dbReference>